<dbReference type="Pfam" id="PF14742">
    <property type="entry name" value="GDE_N_bis"/>
    <property type="match status" value="1"/>
</dbReference>
<dbReference type="SUPFAM" id="SSF48208">
    <property type="entry name" value="Six-hairpin glycosidases"/>
    <property type="match status" value="1"/>
</dbReference>
<protein>
    <submittedName>
        <fullName evidence="3">Amylo-alpha-1,6-glucosidase</fullName>
    </submittedName>
</protein>
<evidence type="ECO:0000313" key="3">
    <source>
        <dbReference type="EMBL" id="MCZ8512660.1"/>
    </source>
</evidence>
<comment type="caution">
    <text evidence="3">The sequence shown here is derived from an EMBL/GenBank/DDBJ whole genome shotgun (WGS) entry which is preliminary data.</text>
</comment>
<dbReference type="RefSeq" id="WP_269881107.1">
    <property type="nucleotide sequence ID" value="NZ_JAQAGZ010000005.1"/>
</dbReference>
<sequence length="700" mass="77635">MDYSVIKEGDLFFLTDKQGDVTGNNDQGHGLYTKDTRFLSRMELFIDGEKPTLLSSAADRSYFASIRLMKDRKDEGAIELHRERFIYGGVLYERVTVTNYFPKAAAFELAASFAADFQDMFIVRKYRTGEVGKLLGSEAGERQLAIRYQGADNLLRETRIGWDLEETERDADGHVRFALSLEPKETKRICFYIAPVLEGQPPLMFSFEEGLKRLEASYAVWSQETTRIASDSDVFNGLYRRGVQDLRMLMTDVGYGHTTVAGLPWFAVPFGRDSLIASLFLLPLQPEQAKGTLRTLAAHQGTTTDAWRDEQPGKIMHEIRFGELVNTKQSPFGPYYGSVDATPLFLVLIAEYVRWTGDLALVEELKPNIVRALEWIDSAAAAGSGFLTYHQEAEKGFPNQGWKDSSNSIVHASGGYAASPIALSEVQGYVYQAKNGLASVFEAMGESGLASKLAREAEALRARFEQAFWMEEERFYAIALDRDGRKVQSVTSNPGHLLMSGLPDASRAGHVAERLVAEDLFSGYGIRTMSTKAAGYYPMSYHNGSVWPHDNAMILLGLSRMGYKKEAGKVISSLLEASRAFEYQRLPELFCGHDSSLGHPVPYPTTCSPQAWAAGTSVVFLQAMLGLHPNALTREIAIDPYLPEGMDELAAERIRIGSGYLSLKVTRGVETGSGFEVQVLENTTGFELIHSSKEREASKA</sequence>
<dbReference type="Proteomes" id="UP001527882">
    <property type="component" value="Unassembled WGS sequence"/>
</dbReference>
<dbReference type="InterPro" id="IPR054491">
    <property type="entry name" value="MGH1-like_GH"/>
</dbReference>
<dbReference type="Gene3D" id="1.50.10.10">
    <property type="match status" value="1"/>
</dbReference>
<dbReference type="InterPro" id="IPR008928">
    <property type="entry name" value="6-hairpin_glycosidase_sf"/>
</dbReference>
<proteinExistence type="predicted"/>
<name>A0ABT4Q713_9BACL</name>
<gene>
    <name evidence="3" type="ORF">O9H85_09590</name>
</gene>
<evidence type="ECO:0000313" key="4">
    <source>
        <dbReference type="Proteomes" id="UP001527882"/>
    </source>
</evidence>
<feature type="domain" description="Mannosylglycerate hydrolase MGH1-like glycoside hydrolase" evidence="2">
    <location>
        <begin position="281"/>
        <end position="579"/>
    </location>
</feature>
<accession>A0ABT4Q713</accession>
<dbReference type="Pfam" id="PF22422">
    <property type="entry name" value="MGH1-like_GH"/>
    <property type="match status" value="1"/>
</dbReference>
<organism evidence="3 4">
    <name type="scientific">Paenibacillus gyeongsangnamensis</name>
    <dbReference type="NCBI Taxonomy" id="3388067"/>
    <lineage>
        <taxon>Bacteria</taxon>
        <taxon>Bacillati</taxon>
        <taxon>Bacillota</taxon>
        <taxon>Bacilli</taxon>
        <taxon>Bacillales</taxon>
        <taxon>Paenibacillaceae</taxon>
        <taxon>Paenibacillus</taxon>
    </lineage>
</organism>
<reference evidence="3 4" key="1">
    <citation type="submission" date="2022-12" db="EMBL/GenBank/DDBJ databases">
        <title>Draft genome sequence of Paenibacillus sp. dW9.</title>
        <authorList>
            <person name="Choi E.-W."/>
            <person name="Kim D.-U."/>
        </authorList>
    </citation>
    <scope>NUCLEOTIDE SEQUENCE [LARGE SCALE GENOMIC DNA]</scope>
    <source>
        <strain evidence="4">dW9</strain>
    </source>
</reference>
<evidence type="ECO:0000259" key="1">
    <source>
        <dbReference type="Pfam" id="PF14742"/>
    </source>
</evidence>
<dbReference type="InterPro" id="IPR032856">
    <property type="entry name" value="GDE_N_bis"/>
</dbReference>
<feature type="domain" description="Putative glycogen debranching enzyme N-terminal" evidence="1">
    <location>
        <begin position="6"/>
        <end position="191"/>
    </location>
</feature>
<dbReference type="InterPro" id="IPR012341">
    <property type="entry name" value="6hp_glycosidase-like_sf"/>
</dbReference>
<evidence type="ECO:0000259" key="2">
    <source>
        <dbReference type="Pfam" id="PF22422"/>
    </source>
</evidence>
<dbReference type="EMBL" id="JAQAGZ010000005">
    <property type="protein sequence ID" value="MCZ8512660.1"/>
    <property type="molecule type" value="Genomic_DNA"/>
</dbReference>
<keyword evidence="4" id="KW-1185">Reference proteome</keyword>